<name>A0ABY6SCK4_PODCO</name>
<evidence type="ECO:0000313" key="1">
    <source>
        <dbReference type="EMBL" id="VBB80492.1"/>
    </source>
</evidence>
<evidence type="ECO:0000313" key="2">
    <source>
        <dbReference type="Proteomes" id="UP000280685"/>
    </source>
</evidence>
<accession>A0ABY6SCK4</accession>
<reference evidence="1" key="1">
    <citation type="submission" date="2018-02" db="EMBL/GenBank/DDBJ databases">
        <authorList>
            <person name="Silar P."/>
        </authorList>
    </citation>
    <scope>NUCLEOTIDE SEQUENCE [LARGE SCALE GENOMIC DNA]</scope>
    <source>
        <strain evidence="1">T</strain>
    </source>
</reference>
<dbReference type="EMBL" id="LR026967">
    <property type="protein sequence ID" value="VBB80492.1"/>
    <property type="molecule type" value="Genomic_DNA"/>
</dbReference>
<dbReference type="Proteomes" id="UP000280685">
    <property type="component" value="Chromosome 4"/>
</dbReference>
<gene>
    <name evidence="1" type="ORF">PODCO_404340</name>
</gene>
<proteinExistence type="predicted"/>
<keyword evidence="2" id="KW-1185">Reference proteome</keyword>
<organism evidence="1 2">
    <name type="scientific">Podospora comata</name>
    <dbReference type="NCBI Taxonomy" id="48703"/>
    <lineage>
        <taxon>Eukaryota</taxon>
        <taxon>Fungi</taxon>
        <taxon>Dikarya</taxon>
        <taxon>Ascomycota</taxon>
        <taxon>Pezizomycotina</taxon>
        <taxon>Sordariomycetes</taxon>
        <taxon>Sordariomycetidae</taxon>
        <taxon>Sordariales</taxon>
        <taxon>Podosporaceae</taxon>
        <taxon>Podospora</taxon>
    </lineage>
</organism>
<sequence length="88" mass="9841">MCLVYPIIVFSCHDLMTSSATVLGVFKPMGEAWDAGKADAEQTAENSRNPVSRYIETYTCMVDPSFRTCILDVCKQNGHWIHSVRSPI</sequence>
<protein>
    <submittedName>
        <fullName evidence="1">Uncharacterized protein</fullName>
    </submittedName>
</protein>